<evidence type="ECO:0000256" key="6">
    <source>
        <dbReference type="SAM" id="Phobius"/>
    </source>
</evidence>
<evidence type="ECO:0000256" key="4">
    <source>
        <dbReference type="ARBA" id="ARBA00023136"/>
    </source>
</evidence>
<feature type="domain" description="Integral membrane bound transporter" evidence="7">
    <location>
        <begin position="3"/>
        <end position="78"/>
    </location>
</feature>
<evidence type="ECO:0000313" key="9">
    <source>
        <dbReference type="Proteomes" id="UP000252586"/>
    </source>
</evidence>
<dbReference type="Proteomes" id="UP000252586">
    <property type="component" value="Unassembled WGS sequence"/>
</dbReference>
<comment type="caution">
    <text evidence="8">The sequence shown here is derived from an EMBL/GenBank/DDBJ whole genome shotgun (WGS) entry which is preliminary data.</text>
</comment>
<proteinExistence type="predicted"/>
<dbReference type="GO" id="GO:0016020">
    <property type="term" value="C:membrane"/>
    <property type="evidence" value="ECO:0007669"/>
    <property type="project" value="UniProtKB-SubCell"/>
</dbReference>
<dbReference type="EMBL" id="QNRE01000001">
    <property type="protein sequence ID" value="RBO96922.1"/>
    <property type="molecule type" value="Genomic_DNA"/>
</dbReference>
<comment type="subcellular location">
    <subcellularLocation>
        <location evidence="1">Membrane</location>
        <topology evidence="1">Multi-pass membrane protein</topology>
    </subcellularLocation>
</comment>
<accession>A0A366E3N1</accession>
<sequence>MTAALLLPNPSPGALAVLVMVLLSPTELFMTRNYALSLGFFTPLIMLMTDLAAPAEPMTMLTERGVDTLIGVSAGIAVAVLVRRSRTSRTDDDVSAPTPGVEARSGRG</sequence>
<evidence type="ECO:0000256" key="1">
    <source>
        <dbReference type="ARBA" id="ARBA00004141"/>
    </source>
</evidence>
<evidence type="ECO:0000313" key="8">
    <source>
        <dbReference type="EMBL" id="RBO96922.1"/>
    </source>
</evidence>
<dbReference type="InterPro" id="IPR049453">
    <property type="entry name" value="Memb_transporter_dom"/>
</dbReference>
<feature type="transmembrane region" description="Helical" evidence="6">
    <location>
        <begin position="6"/>
        <end position="23"/>
    </location>
</feature>
<keyword evidence="3 6" id="KW-1133">Transmembrane helix</keyword>
<evidence type="ECO:0000259" key="7">
    <source>
        <dbReference type="Pfam" id="PF13515"/>
    </source>
</evidence>
<gene>
    <name evidence="8" type="ORF">DFR74_101941</name>
</gene>
<dbReference type="AlphaFoldDB" id="A0A366E3N1"/>
<dbReference type="Pfam" id="PF13515">
    <property type="entry name" value="FUSC_2"/>
    <property type="match status" value="1"/>
</dbReference>
<reference evidence="8 9" key="1">
    <citation type="submission" date="2018-06" db="EMBL/GenBank/DDBJ databases">
        <title>Genomic Encyclopedia of Type Strains, Phase IV (KMG-IV): sequencing the most valuable type-strain genomes for metagenomic binning, comparative biology and taxonomic classification.</title>
        <authorList>
            <person name="Goeker M."/>
        </authorList>
    </citation>
    <scope>NUCLEOTIDE SEQUENCE [LARGE SCALE GENOMIC DNA]</scope>
    <source>
        <strain evidence="8 9">DSM 44599</strain>
    </source>
</reference>
<evidence type="ECO:0000256" key="2">
    <source>
        <dbReference type="ARBA" id="ARBA00022692"/>
    </source>
</evidence>
<keyword evidence="9" id="KW-1185">Reference proteome</keyword>
<keyword evidence="2 6" id="KW-0812">Transmembrane</keyword>
<feature type="transmembrane region" description="Helical" evidence="6">
    <location>
        <begin position="65"/>
        <end position="82"/>
    </location>
</feature>
<evidence type="ECO:0000256" key="3">
    <source>
        <dbReference type="ARBA" id="ARBA00022989"/>
    </source>
</evidence>
<feature type="transmembrane region" description="Helical" evidence="6">
    <location>
        <begin position="35"/>
        <end position="53"/>
    </location>
</feature>
<dbReference type="STRING" id="1210090.GCA_001613185_03736"/>
<organism evidence="8 9">
    <name type="scientific">Nocardia puris</name>
    <dbReference type="NCBI Taxonomy" id="208602"/>
    <lineage>
        <taxon>Bacteria</taxon>
        <taxon>Bacillati</taxon>
        <taxon>Actinomycetota</taxon>
        <taxon>Actinomycetes</taxon>
        <taxon>Mycobacteriales</taxon>
        <taxon>Nocardiaceae</taxon>
        <taxon>Nocardia</taxon>
    </lineage>
</organism>
<keyword evidence="4 6" id="KW-0472">Membrane</keyword>
<evidence type="ECO:0000256" key="5">
    <source>
        <dbReference type="SAM" id="MobiDB-lite"/>
    </source>
</evidence>
<feature type="region of interest" description="Disordered" evidence="5">
    <location>
        <begin position="85"/>
        <end position="108"/>
    </location>
</feature>
<name>A0A366E3N1_9NOCA</name>
<protein>
    <submittedName>
        <fullName evidence="8">Fusaric acid resistance family protein</fullName>
    </submittedName>
</protein>